<feature type="region of interest" description="Disordered" evidence="1">
    <location>
        <begin position="817"/>
        <end position="849"/>
    </location>
</feature>
<keyword evidence="2" id="KW-0472">Membrane</keyword>
<dbReference type="Pfam" id="PF12708">
    <property type="entry name" value="Pect-lyase_RHGA_epim"/>
    <property type="match status" value="2"/>
</dbReference>
<dbReference type="CDD" id="cd23668">
    <property type="entry name" value="GH55_beta13glucanase-like"/>
    <property type="match status" value="1"/>
</dbReference>
<organism evidence="4 5">
    <name type="scientific">Claviceps africana</name>
    <dbReference type="NCBI Taxonomy" id="83212"/>
    <lineage>
        <taxon>Eukaryota</taxon>
        <taxon>Fungi</taxon>
        <taxon>Dikarya</taxon>
        <taxon>Ascomycota</taxon>
        <taxon>Pezizomycotina</taxon>
        <taxon>Sordariomycetes</taxon>
        <taxon>Hypocreomycetidae</taxon>
        <taxon>Hypocreales</taxon>
        <taxon>Clavicipitaceae</taxon>
        <taxon>Claviceps</taxon>
    </lineage>
</organism>
<comment type="caution">
    <text evidence="4">The sequence shown here is derived from an EMBL/GenBank/DDBJ whole genome shotgun (WGS) entry which is preliminary data.</text>
</comment>
<keyword evidence="2" id="KW-0812">Transmembrane</keyword>
<evidence type="ECO:0000256" key="2">
    <source>
        <dbReference type="SAM" id="Phobius"/>
    </source>
</evidence>
<feature type="domain" description="Rhamnogalacturonase A/B/Epimerase-like pectate lyase" evidence="3">
    <location>
        <begin position="130"/>
        <end position="354"/>
    </location>
</feature>
<proteinExistence type="predicted"/>
<keyword evidence="5" id="KW-1185">Reference proteome</keyword>
<reference evidence="4" key="1">
    <citation type="journal article" date="2020" name="bioRxiv">
        <title>Whole genome comparisons of ergot fungi reveals the divergence and evolution of species within the genus Claviceps are the result of varying mechanisms driving genome evolution and host range expansion.</title>
        <authorList>
            <person name="Wyka S.A."/>
            <person name="Mondo S.J."/>
            <person name="Liu M."/>
            <person name="Dettman J."/>
            <person name="Nalam V."/>
            <person name="Broders K.D."/>
        </authorList>
    </citation>
    <scope>NUCLEOTIDE SEQUENCE</scope>
    <source>
        <strain evidence="4">CCC 489</strain>
    </source>
</reference>
<dbReference type="InterPro" id="IPR011050">
    <property type="entry name" value="Pectin_lyase_fold/virulence"/>
</dbReference>
<keyword evidence="2" id="KW-1133">Transmembrane helix</keyword>
<dbReference type="InterPro" id="IPR024535">
    <property type="entry name" value="RHGA/B-epi-like_pectate_lyase"/>
</dbReference>
<feature type="domain" description="Rhamnogalacturonase A/B/Epimerase-like pectate lyase" evidence="3">
    <location>
        <begin position="480"/>
        <end position="547"/>
    </location>
</feature>
<dbReference type="OrthoDB" id="1046782at2759"/>
<gene>
    <name evidence="4" type="ORF">E4U42_000270</name>
</gene>
<dbReference type="FunFam" id="2.160.20.10:FF:000023">
    <property type="entry name" value="Exo-beta-1,3-glucanase Exg0"/>
    <property type="match status" value="1"/>
</dbReference>
<dbReference type="Gene3D" id="2.160.20.10">
    <property type="entry name" value="Single-stranded right-handed beta-helix, Pectin lyase-like"/>
    <property type="match status" value="2"/>
</dbReference>
<feature type="non-terminal residue" evidence="4">
    <location>
        <position position="1"/>
    </location>
</feature>
<feature type="compositionally biased region" description="Low complexity" evidence="1">
    <location>
        <begin position="839"/>
        <end position="849"/>
    </location>
</feature>
<dbReference type="AlphaFoldDB" id="A0A8K0J0S2"/>
<dbReference type="PANTHER" id="PTHR31339">
    <property type="entry name" value="PECTIN LYASE-RELATED"/>
    <property type="match status" value="1"/>
</dbReference>
<feature type="transmembrane region" description="Helical" evidence="2">
    <location>
        <begin position="61"/>
        <end position="82"/>
    </location>
</feature>
<evidence type="ECO:0000313" key="4">
    <source>
        <dbReference type="EMBL" id="KAG5914876.1"/>
    </source>
</evidence>
<dbReference type="InterPro" id="IPR051801">
    <property type="entry name" value="GH28_Enzymes"/>
</dbReference>
<dbReference type="InterPro" id="IPR012334">
    <property type="entry name" value="Pectin_lyas_fold"/>
</dbReference>
<dbReference type="EMBL" id="SRPY01001054">
    <property type="protein sequence ID" value="KAG5914876.1"/>
    <property type="molecule type" value="Genomic_DNA"/>
</dbReference>
<sequence length="917" mass="98497">QFPYEFNFGVASVAISSVVDRASHVTESDWANLKYPGVTAQNPTLFYPRLQTLHRPSTSGFFYFMMGLSTIVSASLLALRLFSLPISAAPGPAVLKGSSSKAVAANSNWWMASIPRQGRPAFGGANFKVFRSVTDYGAKGDGTTDDTVAINNAIKDGQRCGQGCDSNTITPALVYFPPGVYVVSSPIIQLYYTQLVGDAVSVPTLKAAANFKGMAVIDSDPYDDTGHNWYLNQNNFFRQVRNFKIDLTGVPKSTGTGIHWQVAQATSLQNIEFNMVQDSSSDNKQQGIFMDNGSGGFMTDLTFNGGNIGVFLGNQQFTTRNLKFNNCRTAIYMNWNWVWTFHGVSINNCGIGIDMANGGSVQTVGSIILADSTLSNTPVGIKTSYNPNQSGTNGTLVMDNVDMTKNVPVAVQDGATKKTVLAGNALVSSWSQGRSYSGAAGKAVQGPRKAVTKPASLTDGSGRIVARSKPQYNNVPAAKFISVKSKGAKGDGKTDDTAAVQAAFDSAGPDQIVYFDHGAYVITSTVKVPKNVKVVGEIWPLIMAGGNTNFKDMSNPKPVFQVGQPGDVGNVEMQDLIFETQGPQPGAILMEFNVAGQSKGSAALFDVHFRVGGSAGSLLQSDKCSKTPSARTDPNPQCIGAFMMMHVTKSASAYFENTWFWVADHELDLADHNQINIYNGRGVLIESTKGVWLWGTASEHNQLYNYQLTNAQNVYMALVQTETAYMQGNPDAKVPFTTNSAFSDPDFSKCIGPKCARTWGLRIQNSSNVLAYGGGLYSFFDNYAQQCVAANNCQDNIISIEQSQVALFGISTKSSISMVNGDDDDEGRKQPPTPPQQEPPTSSYEPDTRVTATATSTVTMMTMDDVAHMDAPTVTVHETLTLSLSMQQASPLSSCSSPVSMVTRTTTIFVIAMAGAY</sequence>
<dbReference type="SUPFAM" id="SSF51126">
    <property type="entry name" value="Pectin lyase-like"/>
    <property type="match status" value="2"/>
</dbReference>
<dbReference type="Proteomes" id="UP000811619">
    <property type="component" value="Unassembled WGS sequence"/>
</dbReference>
<protein>
    <recommendedName>
        <fullName evidence="3">Rhamnogalacturonase A/B/Epimerase-like pectate lyase domain-containing protein</fullName>
    </recommendedName>
</protein>
<dbReference type="PANTHER" id="PTHR31339:SF9">
    <property type="entry name" value="PLASMIN AND FIBRONECTIN-BINDING PROTEIN A"/>
    <property type="match status" value="1"/>
</dbReference>
<evidence type="ECO:0000259" key="3">
    <source>
        <dbReference type="Pfam" id="PF12708"/>
    </source>
</evidence>
<evidence type="ECO:0000313" key="5">
    <source>
        <dbReference type="Proteomes" id="UP000811619"/>
    </source>
</evidence>
<dbReference type="FunFam" id="2.160.20.10:FF:000026">
    <property type="entry name" value="Exo-beta-1,3-glucanase Exg0"/>
    <property type="match status" value="1"/>
</dbReference>
<name>A0A8K0J0S2_9HYPO</name>
<evidence type="ECO:0000256" key="1">
    <source>
        <dbReference type="SAM" id="MobiDB-lite"/>
    </source>
</evidence>
<accession>A0A8K0J0S2</accession>